<dbReference type="Ensembl" id="ENSMAMT00000009248.2">
    <property type="protein sequence ID" value="ENSMAMP00000009018.2"/>
    <property type="gene ID" value="ENSMAMG00000006076.2"/>
</dbReference>
<evidence type="ECO:0000259" key="7">
    <source>
        <dbReference type="Pfam" id="PF01034"/>
    </source>
</evidence>
<dbReference type="GeneTree" id="ENSGT00940000180017"/>
<evidence type="ECO:0000256" key="5">
    <source>
        <dbReference type="ARBA" id="ARBA00023136"/>
    </source>
</evidence>
<comment type="subcellular location">
    <subcellularLocation>
        <location evidence="1">Membrane</location>
        <topology evidence="1">Single-pass type I membrane protein</topology>
    </subcellularLocation>
</comment>
<evidence type="ECO:0000256" key="3">
    <source>
        <dbReference type="ARBA" id="ARBA00022692"/>
    </source>
</evidence>
<evidence type="ECO:0000256" key="6">
    <source>
        <dbReference type="SAM" id="Phobius"/>
    </source>
</evidence>
<name>A0A3Q3L4Z2_9TELE</name>
<keyword evidence="3 6" id="KW-0812">Transmembrane</keyword>
<protein>
    <recommendedName>
        <fullName evidence="7">Syndecan/Neurexin domain-containing protein</fullName>
    </recommendedName>
</protein>
<evidence type="ECO:0000256" key="1">
    <source>
        <dbReference type="ARBA" id="ARBA00004479"/>
    </source>
</evidence>
<feature type="domain" description="Syndecan/Neurexin" evidence="7">
    <location>
        <begin position="15"/>
        <end position="55"/>
    </location>
</feature>
<keyword evidence="9" id="KW-1185">Reference proteome</keyword>
<organism evidence="8 9">
    <name type="scientific">Mastacembelus armatus</name>
    <name type="common">zig-zag eel</name>
    <dbReference type="NCBI Taxonomy" id="205130"/>
    <lineage>
        <taxon>Eukaryota</taxon>
        <taxon>Metazoa</taxon>
        <taxon>Chordata</taxon>
        <taxon>Craniata</taxon>
        <taxon>Vertebrata</taxon>
        <taxon>Euteleostomi</taxon>
        <taxon>Actinopterygii</taxon>
        <taxon>Neopterygii</taxon>
        <taxon>Teleostei</taxon>
        <taxon>Neoteleostei</taxon>
        <taxon>Acanthomorphata</taxon>
        <taxon>Anabantaria</taxon>
        <taxon>Synbranchiformes</taxon>
        <taxon>Mastacembelidae</taxon>
        <taxon>Mastacembelus</taxon>
    </lineage>
</organism>
<accession>A0A3Q3L4Z2</accession>
<feature type="transmembrane region" description="Helical" evidence="6">
    <location>
        <begin position="18"/>
        <end position="38"/>
    </location>
</feature>
<reference evidence="8" key="1">
    <citation type="submission" date="2025-08" db="UniProtKB">
        <authorList>
            <consortium name="Ensembl"/>
        </authorList>
    </citation>
    <scope>IDENTIFICATION</scope>
</reference>
<dbReference type="Proteomes" id="UP000261640">
    <property type="component" value="Unplaced"/>
</dbReference>
<dbReference type="InParanoid" id="A0A3Q3L4Z2"/>
<comment type="similarity">
    <text evidence="2">Belongs to the neurexin family.</text>
</comment>
<dbReference type="AlphaFoldDB" id="A0A3Q3L4Z2"/>
<evidence type="ECO:0000256" key="2">
    <source>
        <dbReference type="ARBA" id="ARBA00010241"/>
    </source>
</evidence>
<reference evidence="8" key="2">
    <citation type="submission" date="2025-09" db="UniProtKB">
        <authorList>
            <consortium name="Ensembl"/>
        </authorList>
    </citation>
    <scope>IDENTIFICATION</scope>
</reference>
<evidence type="ECO:0000313" key="8">
    <source>
        <dbReference type="Ensembl" id="ENSMAMP00000009018.2"/>
    </source>
</evidence>
<dbReference type="Pfam" id="PF01034">
    <property type="entry name" value="Syndecan"/>
    <property type="match status" value="1"/>
</dbReference>
<keyword evidence="5 6" id="KW-0472">Membrane</keyword>
<keyword evidence="4 6" id="KW-1133">Transmembrane helix</keyword>
<sequence length="70" mass="7694">KHKVYCCPLLQPDNISSVIAGGVTGLILAATLMALLIYKWQNKDDGGYIMGQKTHRDELSLHAPLNDSKQ</sequence>
<proteinExistence type="inferred from homology"/>
<dbReference type="InterPro" id="IPR027789">
    <property type="entry name" value="Syndecan/Neurexin_dom"/>
</dbReference>
<evidence type="ECO:0000313" key="9">
    <source>
        <dbReference type="Proteomes" id="UP000261640"/>
    </source>
</evidence>
<dbReference type="GO" id="GO:0016020">
    <property type="term" value="C:membrane"/>
    <property type="evidence" value="ECO:0007669"/>
    <property type="project" value="UniProtKB-SubCell"/>
</dbReference>
<evidence type="ECO:0000256" key="4">
    <source>
        <dbReference type="ARBA" id="ARBA00022989"/>
    </source>
</evidence>